<feature type="region of interest" description="Disordered" evidence="4">
    <location>
        <begin position="1"/>
        <end position="21"/>
    </location>
</feature>
<evidence type="ECO:0000313" key="6">
    <source>
        <dbReference type="EMBL" id="KAK7110401.1"/>
    </source>
</evidence>
<dbReference type="Gene3D" id="1.25.40.20">
    <property type="entry name" value="Ankyrin repeat-containing domain"/>
    <property type="match status" value="2"/>
</dbReference>
<feature type="compositionally biased region" description="Polar residues" evidence="4">
    <location>
        <begin position="107"/>
        <end position="125"/>
    </location>
</feature>
<dbReference type="PROSITE" id="PS50225">
    <property type="entry name" value="SOCS"/>
    <property type="match status" value="1"/>
</dbReference>
<dbReference type="AlphaFoldDB" id="A0AAN9GJL2"/>
<accession>A0AAN9GJL2</accession>
<reference evidence="6 7" key="1">
    <citation type="submission" date="2024-02" db="EMBL/GenBank/DDBJ databases">
        <title>Chromosome-scale genome assembly of the rough periwinkle Littorina saxatilis.</title>
        <authorList>
            <person name="De Jode A."/>
            <person name="Faria R."/>
            <person name="Formenti G."/>
            <person name="Sims Y."/>
            <person name="Smith T.P."/>
            <person name="Tracey A."/>
            <person name="Wood J.M.D."/>
            <person name="Zagrodzka Z.B."/>
            <person name="Johannesson K."/>
            <person name="Butlin R.K."/>
            <person name="Leder E.H."/>
        </authorList>
    </citation>
    <scope>NUCLEOTIDE SEQUENCE [LARGE SCALE GENOMIC DNA]</scope>
    <source>
        <strain evidence="6">Snail1</strain>
        <tissue evidence="6">Muscle</tissue>
    </source>
</reference>
<dbReference type="PANTHER" id="PTHR24123:SF141">
    <property type="entry name" value="ANKYRIN 2, ISOFORM U"/>
    <property type="match status" value="1"/>
</dbReference>
<dbReference type="EMBL" id="JBAMIC010000003">
    <property type="protein sequence ID" value="KAK7110401.1"/>
    <property type="molecule type" value="Genomic_DNA"/>
</dbReference>
<name>A0AAN9GJL2_9CAEN</name>
<evidence type="ECO:0000313" key="7">
    <source>
        <dbReference type="Proteomes" id="UP001374579"/>
    </source>
</evidence>
<feature type="compositionally biased region" description="Low complexity" evidence="4">
    <location>
        <begin position="1"/>
        <end position="12"/>
    </location>
</feature>
<keyword evidence="7" id="KW-1185">Reference proteome</keyword>
<dbReference type="PANTHER" id="PTHR24123">
    <property type="entry name" value="ANKYRIN REPEAT-CONTAINING"/>
    <property type="match status" value="1"/>
</dbReference>
<dbReference type="InterPro" id="IPR001496">
    <property type="entry name" value="SOCS_box"/>
</dbReference>
<dbReference type="SMART" id="SM00248">
    <property type="entry name" value="ANK"/>
    <property type="match status" value="7"/>
</dbReference>
<protein>
    <recommendedName>
        <fullName evidence="5">SOCS box domain-containing protein</fullName>
    </recommendedName>
</protein>
<feature type="repeat" description="ANK" evidence="3">
    <location>
        <begin position="315"/>
        <end position="347"/>
    </location>
</feature>
<proteinExistence type="predicted"/>
<dbReference type="InterPro" id="IPR036770">
    <property type="entry name" value="Ankyrin_rpt-contain_sf"/>
</dbReference>
<dbReference type="SUPFAM" id="SSF48403">
    <property type="entry name" value="Ankyrin repeat"/>
    <property type="match status" value="1"/>
</dbReference>
<sequence length="661" mass="73483">MMSTNTSQSMNSVPAEQLQDHPSIEDIATSIQQGKDGDEIIKHVKFLSVNQTDLKVKEWRTRSSLNLFQLAILHRQKNLVEHLLIQYRSFMRKDLYWTCRHLPKSQESVTKQEQNRGQSSSSSLGVETGFPQQAANQLAAAISTAAASSEQQQVKSDAEAGIFMNHPLHLACWIGDVDIVRCLIKPVVSCVERKKFSHDQEHSLPVLSDQSREELQDLMRTVCTISVDAAGTTSQTHPQGLPLELAVSSGSVACVKYLLSRVLLPWLSSHYYFMCVELKRKAVSLHLACCFSAPKVVALLLPALSEEIVHCRDGQGQTPLHFAVWNGDTDTIRLLLENGADANALTDSSYSCLHILYRSMLQPFNYEANTRLLLQYGADVKLCERASTGNSPGALSPLHVLLEEIMDATLMSLNSWERNLGQRADQSLFAYTQSKRPTRHLSSWSDYLQGLLSCMRLLLEAGANANFSADVPNSSAATTRKTPLERILSREQNRLVDREPQTALSVISILLEFGASLTQENGVINAYLVPFLNHASVPEEDYINLFCENGVGANALGHGLLAHSRQHPSWRLSWNISSMMTLANKMSIEGLGVLSQVLHPLALESKELDSVVSSLYGNPVRPLRHMCKVVLLLHLRNRSCNIEALLLPDVVKSYLKAHDYI</sequence>
<evidence type="ECO:0000256" key="4">
    <source>
        <dbReference type="SAM" id="MobiDB-lite"/>
    </source>
</evidence>
<evidence type="ECO:0000256" key="2">
    <source>
        <dbReference type="ARBA" id="ARBA00023043"/>
    </source>
</evidence>
<feature type="domain" description="SOCS box" evidence="5">
    <location>
        <begin position="620"/>
        <end position="661"/>
    </location>
</feature>
<dbReference type="InterPro" id="IPR051165">
    <property type="entry name" value="Multifunctional_ANK_Repeat"/>
</dbReference>
<keyword evidence="2 3" id="KW-0040">ANK repeat</keyword>
<dbReference type="Pfam" id="PF00023">
    <property type="entry name" value="Ank"/>
    <property type="match status" value="1"/>
</dbReference>
<dbReference type="Proteomes" id="UP001374579">
    <property type="component" value="Unassembled WGS sequence"/>
</dbReference>
<keyword evidence="1" id="KW-0677">Repeat</keyword>
<comment type="caution">
    <text evidence="6">The sequence shown here is derived from an EMBL/GenBank/DDBJ whole genome shotgun (WGS) entry which is preliminary data.</text>
</comment>
<dbReference type="Pfam" id="PF12796">
    <property type="entry name" value="Ank_2"/>
    <property type="match status" value="1"/>
</dbReference>
<evidence type="ECO:0000256" key="3">
    <source>
        <dbReference type="PROSITE-ProRule" id="PRU00023"/>
    </source>
</evidence>
<gene>
    <name evidence="6" type="ORF">V1264_014284</name>
</gene>
<dbReference type="PROSITE" id="PS50088">
    <property type="entry name" value="ANK_REPEAT"/>
    <property type="match status" value="1"/>
</dbReference>
<feature type="region of interest" description="Disordered" evidence="4">
    <location>
        <begin position="107"/>
        <end position="126"/>
    </location>
</feature>
<dbReference type="PRINTS" id="PR01415">
    <property type="entry name" value="ANKYRIN"/>
</dbReference>
<dbReference type="InterPro" id="IPR002110">
    <property type="entry name" value="Ankyrin_rpt"/>
</dbReference>
<organism evidence="6 7">
    <name type="scientific">Littorina saxatilis</name>
    <dbReference type="NCBI Taxonomy" id="31220"/>
    <lineage>
        <taxon>Eukaryota</taxon>
        <taxon>Metazoa</taxon>
        <taxon>Spiralia</taxon>
        <taxon>Lophotrochozoa</taxon>
        <taxon>Mollusca</taxon>
        <taxon>Gastropoda</taxon>
        <taxon>Caenogastropoda</taxon>
        <taxon>Littorinimorpha</taxon>
        <taxon>Littorinoidea</taxon>
        <taxon>Littorinidae</taxon>
        <taxon>Littorina</taxon>
    </lineage>
</organism>
<evidence type="ECO:0000256" key="1">
    <source>
        <dbReference type="ARBA" id="ARBA00022737"/>
    </source>
</evidence>
<dbReference type="PROSITE" id="PS50297">
    <property type="entry name" value="ANK_REP_REGION"/>
    <property type="match status" value="1"/>
</dbReference>
<evidence type="ECO:0000259" key="5">
    <source>
        <dbReference type="PROSITE" id="PS50225"/>
    </source>
</evidence>